<dbReference type="RefSeq" id="WP_136563331.1">
    <property type="nucleotide sequence ID" value="NZ_BAABLS010000006.1"/>
</dbReference>
<dbReference type="OrthoDB" id="3779727at2"/>
<dbReference type="InterPro" id="IPR003593">
    <property type="entry name" value="AAA+_ATPase"/>
</dbReference>
<dbReference type="InterPro" id="IPR027417">
    <property type="entry name" value="P-loop_NTPase"/>
</dbReference>
<reference evidence="2 3" key="1">
    <citation type="journal article" date="2009" name="Int. J. Syst. Evol. Microbiol.">
        <title>Nocardioides caeni sp. nov., isolated from wastewater.</title>
        <authorList>
            <person name="Yoon J.H."/>
            <person name="Kang S.J."/>
            <person name="Park S."/>
            <person name="Kim W."/>
            <person name="Oh T.K."/>
        </authorList>
    </citation>
    <scope>NUCLEOTIDE SEQUENCE [LARGE SCALE GENOMIC DNA]</scope>
    <source>
        <strain evidence="2 3">DSM 23134</strain>
    </source>
</reference>
<name>A0A4S8N8E9_9ACTN</name>
<evidence type="ECO:0000259" key="1">
    <source>
        <dbReference type="SMART" id="SM00382"/>
    </source>
</evidence>
<dbReference type="SMART" id="SM00382">
    <property type="entry name" value="AAA"/>
    <property type="match status" value="1"/>
</dbReference>
<organism evidence="2 3">
    <name type="scientific">Nocardioides caeni</name>
    <dbReference type="NCBI Taxonomy" id="574700"/>
    <lineage>
        <taxon>Bacteria</taxon>
        <taxon>Bacillati</taxon>
        <taxon>Actinomycetota</taxon>
        <taxon>Actinomycetes</taxon>
        <taxon>Propionibacteriales</taxon>
        <taxon>Nocardioidaceae</taxon>
        <taxon>Nocardioides</taxon>
    </lineage>
</organism>
<sequence length="636" mass="66824">MGTVHLHPRSSGGRPSLVSFADDLEDQRYECPGLVARRRELLLDDSSLRILVLSGPGGSGKSAALRSIGREARRLGQAVSVVDARAQDVAAELDALADAPARVVLVDEVDLLPGGLTGLAAAIQALPADTRLVLAGRGLPARWLPSALESLTAHVRVPALTPDAADRVLLAHAVDDADVRGVLVRWAGGLPLALVVGARAWAAAGSRPDRLEAALLREGSDDLLAHLAGSAFDELEPELVAALAVAPGLDAALIGHLFPGRTEEVVATLRATGVVESVAGRIALHPTLAEVLADRLRSEEPARLAATTLRVAGHEHSRALLGDPGAVARLAALVRDPALRSGLGSRTPAPCYADRWRPDDAPAVRRRVEAACPGAWSLVGAWAGADLRVVRRADGAVAALVAAMSVRAAERLTGPRRQLIAPVLERARSHGEPERAVITAVQLTVDGSGDPEVDRVRNAAGLAQCGIANPRSDWANLVGDRPAERDVLRAYGYEEVVDLRRTVAGVPVSTWFADTGPGGLAGLLHDAILQEQGGSGGVVEPGLLLAVLEAFDDDAALARLAAGTADLVRSGDVGDLRAWVHAHVTRTLAGEPALLDLIQRRYLTAGGTHESVMRATFLSRATYFRRLRRARDLLVR</sequence>
<dbReference type="Proteomes" id="UP000307087">
    <property type="component" value="Unassembled WGS sequence"/>
</dbReference>
<proteinExistence type="predicted"/>
<dbReference type="SUPFAM" id="SSF52540">
    <property type="entry name" value="P-loop containing nucleoside triphosphate hydrolases"/>
    <property type="match status" value="1"/>
</dbReference>
<dbReference type="AlphaFoldDB" id="A0A4S8N8E9"/>
<dbReference type="EMBL" id="STGW01000008">
    <property type="protein sequence ID" value="THV11209.1"/>
    <property type="molecule type" value="Genomic_DNA"/>
</dbReference>
<evidence type="ECO:0000313" key="2">
    <source>
        <dbReference type="EMBL" id="THV11209.1"/>
    </source>
</evidence>
<accession>A0A4S8N8E9</accession>
<protein>
    <recommendedName>
        <fullName evidence="1">AAA+ ATPase domain-containing protein</fullName>
    </recommendedName>
</protein>
<gene>
    <name evidence="2" type="ORF">E9934_13035</name>
</gene>
<feature type="domain" description="AAA+ ATPase" evidence="1">
    <location>
        <begin position="47"/>
        <end position="163"/>
    </location>
</feature>
<comment type="caution">
    <text evidence="2">The sequence shown here is derived from an EMBL/GenBank/DDBJ whole genome shotgun (WGS) entry which is preliminary data.</text>
</comment>
<dbReference type="Gene3D" id="3.40.50.300">
    <property type="entry name" value="P-loop containing nucleotide triphosphate hydrolases"/>
    <property type="match status" value="1"/>
</dbReference>
<evidence type="ECO:0000313" key="3">
    <source>
        <dbReference type="Proteomes" id="UP000307087"/>
    </source>
</evidence>
<keyword evidence="3" id="KW-1185">Reference proteome</keyword>